<dbReference type="Proteomes" id="UP001218218">
    <property type="component" value="Unassembled WGS sequence"/>
</dbReference>
<protein>
    <submittedName>
        <fullName evidence="3">Uncharacterized protein</fullName>
    </submittedName>
</protein>
<name>A0AAD6Z680_9AGAR</name>
<keyword evidence="2" id="KW-0812">Transmembrane</keyword>
<feature type="transmembrane region" description="Helical" evidence="2">
    <location>
        <begin position="12"/>
        <end position="30"/>
    </location>
</feature>
<feature type="non-terminal residue" evidence="3">
    <location>
        <position position="1"/>
    </location>
</feature>
<evidence type="ECO:0000313" key="3">
    <source>
        <dbReference type="EMBL" id="KAJ7309457.1"/>
    </source>
</evidence>
<dbReference type="AlphaFoldDB" id="A0AAD6Z680"/>
<evidence type="ECO:0000256" key="2">
    <source>
        <dbReference type="SAM" id="Phobius"/>
    </source>
</evidence>
<evidence type="ECO:0000256" key="1">
    <source>
        <dbReference type="SAM" id="MobiDB-lite"/>
    </source>
</evidence>
<evidence type="ECO:0000313" key="4">
    <source>
        <dbReference type="Proteomes" id="UP001218218"/>
    </source>
</evidence>
<reference evidence="3" key="1">
    <citation type="submission" date="2023-03" db="EMBL/GenBank/DDBJ databases">
        <title>Massive genome expansion in bonnet fungi (Mycena s.s.) driven by repeated elements and novel gene families across ecological guilds.</title>
        <authorList>
            <consortium name="Lawrence Berkeley National Laboratory"/>
            <person name="Harder C.B."/>
            <person name="Miyauchi S."/>
            <person name="Viragh M."/>
            <person name="Kuo A."/>
            <person name="Thoen E."/>
            <person name="Andreopoulos B."/>
            <person name="Lu D."/>
            <person name="Skrede I."/>
            <person name="Drula E."/>
            <person name="Henrissat B."/>
            <person name="Morin E."/>
            <person name="Kohler A."/>
            <person name="Barry K."/>
            <person name="LaButti K."/>
            <person name="Morin E."/>
            <person name="Salamov A."/>
            <person name="Lipzen A."/>
            <person name="Mereny Z."/>
            <person name="Hegedus B."/>
            <person name="Baldrian P."/>
            <person name="Stursova M."/>
            <person name="Weitz H."/>
            <person name="Taylor A."/>
            <person name="Grigoriev I.V."/>
            <person name="Nagy L.G."/>
            <person name="Martin F."/>
            <person name="Kauserud H."/>
        </authorList>
    </citation>
    <scope>NUCLEOTIDE SEQUENCE</scope>
    <source>
        <strain evidence="3">CBHHK002</strain>
    </source>
</reference>
<feature type="region of interest" description="Disordered" evidence="1">
    <location>
        <begin position="117"/>
        <end position="152"/>
    </location>
</feature>
<organism evidence="3 4">
    <name type="scientific">Mycena albidolilacea</name>
    <dbReference type="NCBI Taxonomy" id="1033008"/>
    <lineage>
        <taxon>Eukaryota</taxon>
        <taxon>Fungi</taxon>
        <taxon>Dikarya</taxon>
        <taxon>Basidiomycota</taxon>
        <taxon>Agaricomycotina</taxon>
        <taxon>Agaricomycetes</taxon>
        <taxon>Agaricomycetidae</taxon>
        <taxon>Agaricales</taxon>
        <taxon>Marasmiineae</taxon>
        <taxon>Mycenaceae</taxon>
        <taxon>Mycena</taxon>
    </lineage>
</organism>
<feature type="non-terminal residue" evidence="3">
    <location>
        <position position="152"/>
    </location>
</feature>
<proteinExistence type="predicted"/>
<accession>A0AAD6Z680</accession>
<comment type="caution">
    <text evidence="3">The sequence shown here is derived from an EMBL/GenBank/DDBJ whole genome shotgun (WGS) entry which is preliminary data.</text>
</comment>
<keyword evidence="4" id="KW-1185">Reference proteome</keyword>
<dbReference type="EMBL" id="JARIHO010000081">
    <property type="protein sequence ID" value="KAJ7309457.1"/>
    <property type="molecule type" value="Genomic_DNA"/>
</dbReference>
<gene>
    <name evidence="3" type="ORF">DFH08DRAFT_899363</name>
</gene>
<keyword evidence="2" id="KW-0472">Membrane</keyword>
<keyword evidence="2" id="KW-1133">Transmembrane helix</keyword>
<sequence length="152" mass="16602">RSEAETRVWRKWRWIWTWYCASTCSFWVWACRRRRLLPQVSTALHSHSPTTARSIAIGTATHPSALAPNAHTPARRGLLRLRRLPPAAAPERPGRGQTGAGTARVYLCAAPVGAPHSRGIPRTRSGYAAPPRARLRADASPCAPFGAHGARG</sequence>